<dbReference type="InterPro" id="IPR039426">
    <property type="entry name" value="TonB-dep_rcpt-like"/>
</dbReference>
<feature type="signal peptide" evidence="7">
    <location>
        <begin position="1"/>
        <end position="29"/>
    </location>
</feature>
<protein>
    <submittedName>
        <fullName evidence="10">TonB-dependent Receptor Plug Domain protein</fullName>
    </submittedName>
</protein>
<dbReference type="AlphaFoldDB" id="A0A143PJH8"/>
<evidence type="ECO:0000313" key="10">
    <source>
        <dbReference type="EMBL" id="AMY08218.1"/>
    </source>
</evidence>
<evidence type="ECO:0000256" key="7">
    <source>
        <dbReference type="SAM" id="SignalP"/>
    </source>
</evidence>
<keyword evidence="4" id="KW-0812">Transmembrane</keyword>
<dbReference type="PANTHER" id="PTHR30069">
    <property type="entry name" value="TONB-DEPENDENT OUTER MEMBRANE RECEPTOR"/>
    <property type="match status" value="1"/>
</dbReference>
<dbReference type="GO" id="GO:0009279">
    <property type="term" value="C:cell outer membrane"/>
    <property type="evidence" value="ECO:0007669"/>
    <property type="project" value="UniProtKB-SubCell"/>
</dbReference>
<dbReference type="RefSeq" id="WP_110170079.1">
    <property type="nucleotide sequence ID" value="NZ_CP015136.1"/>
</dbReference>
<dbReference type="Gene3D" id="2.170.130.10">
    <property type="entry name" value="TonB-dependent receptor, plug domain"/>
    <property type="match status" value="1"/>
</dbReference>
<keyword evidence="3" id="KW-1134">Transmembrane beta strand</keyword>
<feature type="chain" id="PRO_5007511453" evidence="7">
    <location>
        <begin position="30"/>
        <end position="1204"/>
    </location>
</feature>
<name>A0A143PJH8_LUTPR</name>
<reference evidence="10 11" key="1">
    <citation type="journal article" date="2016" name="Genome Announc.">
        <title>First Complete Genome Sequence of a Subdivision 6 Acidobacterium Strain.</title>
        <authorList>
            <person name="Huang S."/>
            <person name="Vieira S."/>
            <person name="Bunk B."/>
            <person name="Riedel T."/>
            <person name="Sproer C."/>
            <person name="Overmann J."/>
        </authorList>
    </citation>
    <scope>NUCLEOTIDE SEQUENCE [LARGE SCALE GENOMIC DNA]</scope>
    <source>
        <strain evidence="11">DSM 100886 HEG_-6_39</strain>
    </source>
</reference>
<dbReference type="InterPro" id="IPR008969">
    <property type="entry name" value="CarboxyPept-like_regulatory"/>
</dbReference>
<organism evidence="10 11">
    <name type="scientific">Luteitalea pratensis</name>
    <dbReference type="NCBI Taxonomy" id="1855912"/>
    <lineage>
        <taxon>Bacteria</taxon>
        <taxon>Pseudomonadati</taxon>
        <taxon>Acidobacteriota</taxon>
        <taxon>Vicinamibacteria</taxon>
        <taxon>Vicinamibacterales</taxon>
        <taxon>Vicinamibacteraceae</taxon>
        <taxon>Luteitalea</taxon>
    </lineage>
</organism>
<evidence type="ECO:0000256" key="2">
    <source>
        <dbReference type="ARBA" id="ARBA00022448"/>
    </source>
</evidence>
<dbReference type="InterPro" id="IPR037066">
    <property type="entry name" value="Plug_dom_sf"/>
</dbReference>
<dbReference type="InterPro" id="IPR012910">
    <property type="entry name" value="Plug_dom"/>
</dbReference>
<evidence type="ECO:0000256" key="1">
    <source>
        <dbReference type="ARBA" id="ARBA00004571"/>
    </source>
</evidence>
<feature type="domain" description="TonB-dependent receptor plug" evidence="8">
    <location>
        <begin position="164"/>
        <end position="240"/>
    </location>
</feature>
<dbReference type="Pfam" id="PF13620">
    <property type="entry name" value="CarboxypepD_reg"/>
    <property type="match status" value="1"/>
</dbReference>
<evidence type="ECO:0000256" key="5">
    <source>
        <dbReference type="ARBA" id="ARBA00023136"/>
    </source>
</evidence>
<evidence type="ECO:0000259" key="8">
    <source>
        <dbReference type="Pfam" id="PF07715"/>
    </source>
</evidence>
<dbReference type="Proteomes" id="UP000076079">
    <property type="component" value="Chromosome"/>
</dbReference>
<accession>A0A143PJH8</accession>
<dbReference type="Pfam" id="PF07715">
    <property type="entry name" value="Plug"/>
    <property type="match status" value="1"/>
</dbReference>
<dbReference type="Gene3D" id="2.40.170.20">
    <property type="entry name" value="TonB-dependent receptor, beta-barrel domain"/>
    <property type="match status" value="1"/>
</dbReference>
<evidence type="ECO:0000256" key="3">
    <source>
        <dbReference type="ARBA" id="ARBA00022452"/>
    </source>
</evidence>
<dbReference type="KEGG" id="abac:LuPra_01411"/>
<dbReference type="SUPFAM" id="SSF56935">
    <property type="entry name" value="Porins"/>
    <property type="match status" value="1"/>
</dbReference>
<dbReference type="GO" id="GO:0044718">
    <property type="term" value="P:siderophore transmembrane transport"/>
    <property type="evidence" value="ECO:0007669"/>
    <property type="project" value="TreeGrafter"/>
</dbReference>
<dbReference type="GO" id="GO:0015344">
    <property type="term" value="F:siderophore uptake transmembrane transporter activity"/>
    <property type="evidence" value="ECO:0007669"/>
    <property type="project" value="TreeGrafter"/>
</dbReference>
<dbReference type="OrthoDB" id="97893at2"/>
<gene>
    <name evidence="10" type="ORF">LuPra_01411</name>
</gene>
<keyword evidence="7" id="KW-0732">Signal</keyword>
<keyword evidence="6" id="KW-0998">Cell outer membrane</keyword>
<dbReference type="InterPro" id="IPR036942">
    <property type="entry name" value="Beta-barrel_TonB_sf"/>
</dbReference>
<keyword evidence="2" id="KW-0813">Transport</keyword>
<evidence type="ECO:0000313" key="11">
    <source>
        <dbReference type="Proteomes" id="UP000076079"/>
    </source>
</evidence>
<keyword evidence="10" id="KW-0675">Receptor</keyword>
<comment type="subcellular location">
    <subcellularLocation>
        <location evidence="1">Cell outer membrane</location>
        <topology evidence="1">Multi-pass membrane protein</topology>
    </subcellularLocation>
</comment>
<evidence type="ECO:0000256" key="6">
    <source>
        <dbReference type="ARBA" id="ARBA00023237"/>
    </source>
</evidence>
<dbReference type="Pfam" id="PF25183">
    <property type="entry name" value="OMP_b-brl_4"/>
    <property type="match status" value="1"/>
</dbReference>
<keyword evidence="11" id="KW-1185">Reference proteome</keyword>
<proteinExistence type="predicted"/>
<reference evidence="11" key="2">
    <citation type="submission" date="2016-04" db="EMBL/GenBank/DDBJ databases">
        <title>First Complete Genome Sequence of a Subdivision 6 Acidobacterium.</title>
        <authorList>
            <person name="Huang S."/>
            <person name="Vieira S."/>
            <person name="Bunk B."/>
            <person name="Riedel T."/>
            <person name="Sproeer C."/>
            <person name="Overmann J."/>
        </authorList>
    </citation>
    <scope>NUCLEOTIDE SEQUENCE [LARGE SCALE GENOMIC DNA]</scope>
    <source>
        <strain evidence="11">DSM 100886 HEG_-6_39</strain>
    </source>
</reference>
<dbReference type="Gene3D" id="2.60.40.1120">
    <property type="entry name" value="Carboxypeptidase-like, regulatory domain"/>
    <property type="match status" value="1"/>
</dbReference>
<dbReference type="STRING" id="1855912.LuPra_01411"/>
<evidence type="ECO:0000256" key="4">
    <source>
        <dbReference type="ARBA" id="ARBA00022692"/>
    </source>
</evidence>
<keyword evidence="5" id="KW-0472">Membrane</keyword>
<evidence type="ECO:0000259" key="9">
    <source>
        <dbReference type="Pfam" id="PF25183"/>
    </source>
</evidence>
<dbReference type="EMBL" id="CP015136">
    <property type="protein sequence ID" value="AMY08218.1"/>
    <property type="molecule type" value="Genomic_DNA"/>
</dbReference>
<dbReference type="SUPFAM" id="SSF49464">
    <property type="entry name" value="Carboxypeptidase regulatory domain-like"/>
    <property type="match status" value="1"/>
</dbReference>
<sequence length="1204" mass="131927" precursor="true">MSFDRRLQWLARTALASLVVLGLAVHGQAQTTSASVSGTVQDQQGGVLPGVTVTLTSRTQGNALTAVTDTDGRFVFNIVRPDTYTLQAALQGFKTLEQSNVVVNANDRIAMPAFSMEVGAMTEEVTVSSRVSELQTTNGERSFALENAALTNIANNGRQLFNFARLVPGALPQGTSGQEVGSVSGFTVNGMRPNSNNMTIDGVANIDTGDNGGNMATTNIDAVAEFKVLTNSYAAEYGRATGAQVQVVTKSGSREFHGSGYWYGRRSDWNANSWTNKRVTPEIPKVKANRNDGGYTVGGPVFFPGFNEDKRKLFFFFSQEYQRRTDPLASARETRVPTALERQGDFSQSVDASGNPFPYVRDYTTGLPCSAANTTGCFQDGGVLGRIPASRLYQPGLAILNIYPQANASGLGAGMNFTSQDASSAPRREDLLRMDYQITDKWRVTGRYMNTKFTPLQAYGTTWAGNGSDQLPLPVEQTLPGKNYMLSATGVLNPTTSLEVSWGRAANSLNYDMQLDKLYRANSGTNGLPYLYPDAVQGDYVPEFQFRGGRTSNAGQYQTDRGPFTNENITHDVLFNITKLFGSHNTKAGLYYQNSYKPQSIFASFNGRVNFADDANNPFDSGYGYANAALGVFNTYTQANKFAIPEWRYTNVEYYVQDNWRAGRKLTLDYGVRFYQLSPQWDHTEQASNFLPDEFNAANAAKLFRPVCLSAYPCDGANRRGMDPRLVAAGVAPTTGNTVEGRFIGRLTPDSDRFNGAFQAGQGINPELQDGSAFKVSPRVGFVYDFTGEAVTILRGGWGIFYDRPQGNMVFDMIANAPGVLNSTVQWGTLQGLTSGGSDPNPVLAMNPTVYEFDPPKTTQWNLGVQRKLFKNFMFDLAYVGSTSDNLLRQVQINSLPFGATFAAGNQDPTRAASTTPGATALPTDLLRPYPGYGDIRMWDYSGYGNYHSLQTGINRRYDNGFMFSFFYVWSKALGINNDDFAAGVPNQTDEQIRRLDYSLTNYDRPHNFATNFVYQTPEVSQSKALGLLVNNWQISGVYFWTSGRPYTVGFNIPGIGASNLTGTNNPNARIALTCDPGAGYSDDPYRQFDTSCFAPPQPSSDGAESARFFVHAPPIDNLDLSLSKTFALPKNMRFEFRVDMFNALNHTQFTGVNATANFASLTDRTITNLPYDNSGALVRPQGFGAINGVAPARNLQVMTRFTF</sequence>
<dbReference type="PANTHER" id="PTHR30069:SF46">
    <property type="entry name" value="OAR PROTEIN"/>
    <property type="match status" value="1"/>
</dbReference>
<feature type="domain" description="TonB-dependent transporter Oar-like beta-barrel" evidence="9">
    <location>
        <begin position="248"/>
        <end position="1197"/>
    </location>
</feature>
<dbReference type="InterPro" id="IPR057601">
    <property type="entry name" value="Oar-like_b-barrel"/>
</dbReference>